<dbReference type="PANTHER" id="PTHR44167">
    <property type="entry name" value="OVARIAN-SPECIFIC SERINE/THREONINE-PROTEIN KINASE LOK-RELATED"/>
    <property type="match status" value="1"/>
</dbReference>
<keyword evidence="1" id="KW-0547">Nucleotide-binding</keyword>
<dbReference type="EMBL" id="LCZI01000993">
    <property type="protein sequence ID" value="KKZ63268.1"/>
    <property type="molecule type" value="Genomic_DNA"/>
</dbReference>
<protein>
    <recommendedName>
        <fullName evidence="3">Protein kinase domain-containing protein</fullName>
    </recommendedName>
</protein>
<dbReference type="InterPro" id="IPR000719">
    <property type="entry name" value="Prot_kinase_dom"/>
</dbReference>
<dbReference type="PANTHER" id="PTHR44167:SF24">
    <property type="entry name" value="SERINE_THREONINE-PROTEIN KINASE CHK2"/>
    <property type="match status" value="1"/>
</dbReference>
<evidence type="ECO:0000313" key="4">
    <source>
        <dbReference type="EMBL" id="KKZ63268.1"/>
    </source>
</evidence>
<dbReference type="OrthoDB" id="10252171at2759"/>
<name>A0A0G2HYQ8_9EURO</name>
<dbReference type="GO" id="GO:0005737">
    <property type="term" value="C:cytoplasm"/>
    <property type="evidence" value="ECO:0007669"/>
    <property type="project" value="TreeGrafter"/>
</dbReference>
<reference evidence="5" key="1">
    <citation type="journal article" date="2015" name="PLoS Genet.">
        <title>The dynamic genome and transcriptome of the human fungal pathogen Blastomyces and close relative Emmonsia.</title>
        <authorList>
            <person name="Munoz J.F."/>
            <person name="Gauthier G.M."/>
            <person name="Desjardins C.A."/>
            <person name="Gallo J.E."/>
            <person name="Holder J."/>
            <person name="Sullivan T.D."/>
            <person name="Marty A.J."/>
            <person name="Carmen J.C."/>
            <person name="Chen Z."/>
            <person name="Ding L."/>
            <person name="Gujja S."/>
            <person name="Magrini V."/>
            <person name="Misas E."/>
            <person name="Mitreva M."/>
            <person name="Priest M."/>
            <person name="Saif S."/>
            <person name="Whiston E.A."/>
            <person name="Young S."/>
            <person name="Zeng Q."/>
            <person name="Goldman W.E."/>
            <person name="Mardis E.R."/>
            <person name="Taylor J.W."/>
            <person name="McEwen J.G."/>
            <person name="Clay O.K."/>
            <person name="Klein B.S."/>
            <person name="Cuomo C.A."/>
        </authorList>
    </citation>
    <scope>NUCLEOTIDE SEQUENCE [LARGE SCALE GENOMIC DNA]</scope>
    <source>
        <strain evidence="5">UAMH 3008</strain>
    </source>
</reference>
<dbReference type="GO" id="GO:0005524">
    <property type="term" value="F:ATP binding"/>
    <property type="evidence" value="ECO:0007669"/>
    <property type="project" value="UniProtKB-UniRule"/>
</dbReference>
<comment type="caution">
    <text evidence="4">The sequence shown here is derived from an EMBL/GenBank/DDBJ whole genome shotgun (WGS) entry which is preliminary data.</text>
</comment>
<feature type="binding site" evidence="1">
    <location>
        <position position="96"/>
    </location>
    <ligand>
        <name>ATP</name>
        <dbReference type="ChEBI" id="CHEBI:30616"/>
    </ligand>
</feature>
<dbReference type="Gene3D" id="3.30.200.20">
    <property type="entry name" value="Phosphorylase Kinase, domain 1"/>
    <property type="match status" value="1"/>
</dbReference>
<dbReference type="Gene3D" id="1.10.510.10">
    <property type="entry name" value="Transferase(Phosphotransferase) domain 1"/>
    <property type="match status" value="1"/>
</dbReference>
<dbReference type="GO" id="GO:0005634">
    <property type="term" value="C:nucleus"/>
    <property type="evidence" value="ECO:0007669"/>
    <property type="project" value="TreeGrafter"/>
</dbReference>
<dbReference type="SUPFAM" id="SSF56112">
    <property type="entry name" value="Protein kinase-like (PK-like)"/>
    <property type="match status" value="1"/>
</dbReference>
<dbReference type="PROSITE" id="PS00107">
    <property type="entry name" value="PROTEIN_KINASE_ATP"/>
    <property type="match status" value="1"/>
</dbReference>
<dbReference type="PROSITE" id="PS50011">
    <property type="entry name" value="PROTEIN_KINASE_DOM"/>
    <property type="match status" value="1"/>
</dbReference>
<dbReference type="VEuPathDB" id="FungiDB:EMCG_02388"/>
<dbReference type="GO" id="GO:0044773">
    <property type="term" value="P:mitotic DNA damage checkpoint signaling"/>
    <property type="evidence" value="ECO:0007669"/>
    <property type="project" value="TreeGrafter"/>
</dbReference>
<organism evidence="4 5">
    <name type="scientific">[Emmonsia] crescens</name>
    <dbReference type="NCBI Taxonomy" id="73230"/>
    <lineage>
        <taxon>Eukaryota</taxon>
        <taxon>Fungi</taxon>
        <taxon>Dikarya</taxon>
        <taxon>Ascomycota</taxon>
        <taxon>Pezizomycotina</taxon>
        <taxon>Eurotiomycetes</taxon>
        <taxon>Eurotiomycetidae</taxon>
        <taxon>Onygenales</taxon>
        <taxon>Ajellomycetaceae</taxon>
        <taxon>Emergomyces</taxon>
    </lineage>
</organism>
<evidence type="ECO:0000256" key="1">
    <source>
        <dbReference type="PROSITE-ProRule" id="PRU10141"/>
    </source>
</evidence>
<feature type="region of interest" description="Disordered" evidence="2">
    <location>
        <begin position="1"/>
        <end position="20"/>
    </location>
</feature>
<dbReference type="Proteomes" id="UP000034164">
    <property type="component" value="Unassembled WGS sequence"/>
</dbReference>
<dbReference type="Pfam" id="PF00069">
    <property type="entry name" value="Pkinase"/>
    <property type="match status" value="1"/>
</dbReference>
<keyword evidence="1" id="KW-0067">ATP-binding</keyword>
<dbReference type="InterPro" id="IPR011009">
    <property type="entry name" value="Kinase-like_dom_sf"/>
</dbReference>
<accession>A0A0G2HYQ8</accession>
<evidence type="ECO:0000259" key="3">
    <source>
        <dbReference type="PROSITE" id="PS50011"/>
    </source>
</evidence>
<sequence length="391" mass="44012">MDPTLQPKQYPVKKHQASNSPGWGTTLFQGSECEFLHEYTDNGLCPVLIDDLLSGSDLVHKGKPCSFRIIGKLGRGSYSTVWLGREIYSGEYLALKILRLEYSTLDNSEMSILRKLGKLEVAFFHTHVPTQDQFLCLGLNPLGCTLRERFNAEVDAPGDIPSLTIIVRTILMKVLAFHQKGICHGDISPNNISLGVHSEAFINEALVKTFEFDQKSDVILWNVSDLDTPPPRPGNLPEYIILRYGTPLKTNAQDMSLVDIIDFGKGFDTPSKSNVLGTENYYAPELERSGANTATVKSDLWSLGCVFAYVPTYQHLFDRKNDLTYYLTASQEAQISFIESQLSMSYLKDEPEYCHSFAQLIHSLVQVDPKERDPEDAKRILKNLEAWTPHK</sequence>
<evidence type="ECO:0000313" key="5">
    <source>
        <dbReference type="Proteomes" id="UP000034164"/>
    </source>
</evidence>
<dbReference type="AlphaFoldDB" id="A0A0G2HYQ8"/>
<dbReference type="InterPro" id="IPR017441">
    <property type="entry name" value="Protein_kinase_ATP_BS"/>
</dbReference>
<evidence type="ECO:0000256" key="2">
    <source>
        <dbReference type="SAM" id="MobiDB-lite"/>
    </source>
</evidence>
<dbReference type="SMART" id="SM00220">
    <property type="entry name" value="S_TKc"/>
    <property type="match status" value="1"/>
</dbReference>
<gene>
    <name evidence="4" type="ORF">EMCG_02388</name>
</gene>
<proteinExistence type="predicted"/>
<dbReference type="GO" id="GO:0004674">
    <property type="term" value="F:protein serine/threonine kinase activity"/>
    <property type="evidence" value="ECO:0007669"/>
    <property type="project" value="TreeGrafter"/>
</dbReference>
<feature type="domain" description="Protein kinase" evidence="3">
    <location>
        <begin position="67"/>
        <end position="391"/>
    </location>
</feature>